<feature type="compositionally biased region" description="Basic and acidic residues" evidence="6">
    <location>
        <begin position="69"/>
        <end position="86"/>
    </location>
</feature>
<protein>
    <submittedName>
        <fullName evidence="7">Uncharacterized protein</fullName>
    </submittedName>
</protein>
<dbReference type="Pfam" id="PF00400">
    <property type="entry name" value="WD40"/>
    <property type="match status" value="5"/>
</dbReference>
<feature type="repeat" description="WD" evidence="5">
    <location>
        <begin position="320"/>
        <end position="360"/>
    </location>
</feature>
<evidence type="ECO:0000313" key="7">
    <source>
        <dbReference type="EMBL" id="KAL3789772.1"/>
    </source>
</evidence>
<feature type="compositionally biased region" description="Basic and acidic residues" evidence="6">
    <location>
        <begin position="14"/>
        <end position="24"/>
    </location>
</feature>
<dbReference type="EMBL" id="JALLPJ020000514">
    <property type="protein sequence ID" value="KAL3789772.1"/>
    <property type="molecule type" value="Genomic_DNA"/>
</dbReference>
<comment type="subcellular location">
    <subcellularLocation>
        <location evidence="1">Nucleus</location>
    </subcellularLocation>
</comment>
<dbReference type="Proteomes" id="UP001530400">
    <property type="component" value="Unassembled WGS sequence"/>
</dbReference>
<keyword evidence="3" id="KW-0677">Repeat</keyword>
<dbReference type="InterPro" id="IPR015943">
    <property type="entry name" value="WD40/YVTN_repeat-like_dom_sf"/>
</dbReference>
<dbReference type="InterPro" id="IPR001680">
    <property type="entry name" value="WD40_rpt"/>
</dbReference>
<dbReference type="InterPro" id="IPR036322">
    <property type="entry name" value="WD40_repeat_dom_sf"/>
</dbReference>
<sequence>MAPSKRKSKPNPEQTKRPKFKVDLSGHGGNYEDIDDVTPTLHDEDIESEEDEFAIQDDESEEEEEEETVEAKKLRMAREYLSKVEQESDDSEDSDEEEEEEEDEEEDKVGKRIARDRLRKSGLLQTKIADGIMSGVESIKLNVENKLGREVDSLSSETYAKAWLDSKYITYHRGHELTPTCVALSQDGSMAFSGAKDGSIIQWDVEAGQKTSYILPVVKNSDVYSEESTLKNRNEREILAVASSYDDRYLAVGGRDNCVRIFDIRTLGKSGSKHISKMDGHKKAVTSLCFRNRTLDLYSGSEDRCMRRYDLNAMTYVETLYGHQSPVISIDCANKNRPVSVARDRTVRVWKVEEDSHLVFRPGGDVGSAECVSAIQDGWFVTGHDDGRLALWREEKKRPVGQVIVAAHGYEGVTGGVPRGVMCCNGLGRSDVLATGSNDGYLRLWKISTEENGAGIEALHKIPIHGHVNSIAMGPGGKFCVAAVGQEPRLGRWDRVPKAKNRFAIIKLSGSDSDTNTSSSDSSE</sequence>
<evidence type="ECO:0000256" key="1">
    <source>
        <dbReference type="ARBA" id="ARBA00004123"/>
    </source>
</evidence>
<dbReference type="PANTHER" id="PTHR19865:SF0">
    <property type="entry name" value="U3 SMALL NUCLEOLAR RNA-INTERACTING PROTEIN 2"/>
    <property type="match status" value="1"/>
</dbReference>
<dbReference type="PROSITE" id="PS50082">
    <property type="entry name" value="WD_REPEATS_2"/>
    <property type="match status" value="4"/>
</dbReference>
<feature type="repeat" description="WD" evidence="5">
    <location>
        <begin position="278"/>
        <end position="319"/>
    </location>
</feature>
<feature type="compositionally biased region" description="Acidic residues" evidence="6">
    <location>
        <begin position="44"/>
        <end position="68"/>
    </location>
</feature>
<feature type="repeat" description="WD" evidence="5">
    <location>
        <begin position="433"/>
        <end position="451"/>
    </location>
</feature>
<dbReference type="InterPro" id="IPR039241">
    <property type="entry name" value="Rrp9-like"/>
</dbReference>
<comment type="caution">
    <text evidence="7">The sequence shown here is derived from an EMBL/GenBank/DDBJ whole genome shotgun (WGS) entry which is preliminary data.</text>
</comment>
<name>A0ABD3PPU0_9STRA</name>
<dbReference type="FunFam" id="2.130.10.10:FF:000509">
    <property type="entry name" value="U3 small nucleolar RNA-interacting protein"/>
    <property type="match status" value="1"/>
</dbReference>
<evidence type="ECO:0000256" key="6">
    <source>
        <dbReference type="SAM" id="MobiDB-lite"/>
    </source>
</evidence>
<dbReference type="SUPFAM" id="SSF50978">
    <property type="entry name" value="WD40 repeat-like"/>
    <property type="match status" value="1"/>
</dbReference>
<reference evidence="7 8" key="1">
    <citation type="submission" date="2024-10" db="EMBL/GenBank/DDBJ databases">
        <title>Updated reference genomes for cyclostephanoid diatoms.</title>
        <authorList>
            <person name="Roberts W.R."/>
            <person name="Alverson A.J."/>
        </authorList>
    </citation>
    <scope>NUCLEOTIDE SEQUENCE [LARGE SCALE GENOMIC DNA]</scope>
    <source>
        <strain evidence="7 8">AJA010-31</strain>
    </source>
</reference>
<keyword evidence="8" id="KW-1185">Reference proteome</keyword>
<keyword evidence="4" id="KW-0539">Nucleus</keyword>
<keyword evidence="2 5" id="KW-0853">WD repeat</keyword>
<dbReference type="PROSITE" id="PS50294">
    <property type="entry name" value="WD_REPEATS_REGION"/>
    <property type="match status" value="1"/>
</dbReference>
<evidence type="ECO:0000256" key="4">
    <source>
        <dbReference type="ARBA" id="ARBA00023242"/>
    </source>
</evidence>
<dbReference type="SMART" id="SM00320">
    <property type="entry name" value="WD40"/>
    <property type="match status" value="7"/>
</dbReference>
<evidence type="ECO:0000313" key="8">
    <source>
        <dbReference type="Proteomes" id="UP001530400"/>
    </source>
</evidence>
<dbReference type="PANTHER" id="PTHR19865">
    <property type="entry name" value="U3 SMALL NUCLEOLAR RNA INTERACTING PROTEIN 2"/>
    <property type="match status" value="1"/>
</dbReference>
<gene>
    <name evidence="7" type="ORF">ACHAWO_000243</name>
</gene>
<dbReference type="Gene3D" id="2.130.10.10">
    <property type="entry name" value="YVTN repeat-like/Quinoprotein amine dehydrogenase"/>
    <property type="match status" value="1"/>
</dbReference>
<dbReference type="AlphaFoldDB" id="A0ABD3PPU0"/>
<proteinExistence type="predicted"/>
<evidence type="ECO:0000256" key="2">
    <source>
        <dbReference type="ARBA" id="ARBA00022574"/>
    </source>
</evidence>
<feature type="region of interest" description="Disordered" evidence="6">
    <location>
        <begin position="1"/>
        <end position="111"/>
    </location>
</feature>
<feature type="repeat" description="WD" evidence="5">
    <location>
        <begin position="172"/>
        <end position="213"/>
    </location>
</feature>
<evidence type="ECO:0000256" key="3">
    <source>
        <dbReference type="ARBA" id="ARBA00022737"/>
    </source>
</evidence>
<organism evidence="7 8">
    <name type="scientific">Cyclotella atomus</name>
    <dbReference type="NCBI Taxonomy" id="382360"/>
    <lineage>
        <taxon>Eukaryota</taxon>
        <taxon>Sar</taxon>
        <taxon>Stramenopiles</taxon>
        <taxon>Ochrophyta</taxon>
        <taxon>Bacillariophyta</taxon>
        <taxon>Coscinodiscophyceae</taxon>
        <taxon>Thalassiosirophycidae</taxon>
        <taxon>Stephanodiscales</taxon>
        <taxon>Stephanodiscaceae</taxon>
        <taxon>Cyclotella</taxon>
    </lineage>
</organism>
<evidence type="ECO:0000256" key="5">
    <source>
        <dbReference type="PROSITE-ProRule" id="PRU00221"/>
    </source>
</evidence>
<feature type="compositionally biased region" description="Acidic residues" evidence="6">
    <location>
        <begin position="87"/>
        <end position="107"/>
    </location>
</feature>
<dbReference type="GO" id="GO:0005634">
    <property type="term" value="C:nucleus"/>
    <property type="evidence" value="ECO:0007669"/>
    <property type="project" value="UniProtKB-SubCell"/>
</dbReference>
<accession>A0ABD3PPU0</accession>